<dbReference type="Pfam" id="PF00069">
    <property type="entry name" value="Pkinase"/>
    <property type="match status" value="1"/>
</dbReference>
<keyword evidence="3" id="KW-0808">Transferase</keyword>
<evidence type="ECO:0000256" key="1">
    <source>
        <dbReference type="ARBA" id="ARBA00004167"/>
    </source>
</evidence>
<proteinExistence type="predicted"/>
<keyword evidence="7" id="KW-0418">Kinase</keyword>
<dbReference type="AlphaFoldDB" id="A0AAN7M2P6"/>
<evidence type="ECO:0000256" key="10">
    <source>
        <dbReference type="ARBA" id="ARBA00023136"/>
    </source>
</evidence>
<evidence type="ECO:0000256" key="14">
    <source>
        <dbReference type="SAM" id="SignalP"/>
    </source>
</evidence>
<evidence type="ECO:0000313" key="17">
    <source>
        <dbReference type="Proteomes" id="UP001346149"/>
    </source>
</evidence>
<name>A0AAN7M2P6_TRANT</name>
<dbReference type="SUPFAM" id="SSF56112">
    <property type="entry name" value="Protein kinase-like (PK-like)"/>
    <property type="match status" value="1"/>
</dbReference>
<keyword evidence="9 13" id="KW-1133">Transmembrane helix</keyword>
<organism evidence="16 17">
    <name type="scientific">Trapa natans</name>
    <name type="common">Water chestnut</name>
    <dbReference type="NCBI Taxonomy" id="22666"/>
    <lineage>
        <taxon>Eukaryota</taxon>
        <taxon>Viridiplantae</taxon>
        <taxon>Streptophyta</taxon>
        <taxon>Embryophyta</taxon>
        <taxon>Tracheophyta</taxon>
        <taxon>Spermatophyta</taxon>
        <taxon>Magnoliopsida</taxon>
        <taxon>eudicotyledons</taxon>
        <taxon>Gunneridae</taxon>
        <taxon>Pentapetalae</taxon>
        <taxon>rosids</taxon>
        <taxon>malvids</taxon>
        <taxon>Myrtales</taxon>
        <taxon>Lythraceae</taxon>
        <taxon>Trapa</taxon>
    </lineage>
</organism>
<feature type="region of interest" description="Disordered" evidence="12">
    <location>
        <begin position="681"/>
        <end position="701"/>
    </location>
</feature>
<dbReference type="Proteomes" id="UP001346149">
    <property type="component" value="Unassembled WGS sequence"/>
</dbReference>
<evidence type="ECO:0000256" key="8">
    <source>
        <dbReference type="ARBA" id="ARBA00022840"/>
    </source>
</evidence>
<dbReference type="GO" id="GO:0005886">
    <property type="term" value="C:plasma membrane"/>
    <property type="evidence" value="ECO:0007669"/>
    <property type="project" value="UniProtKB-ARBA"/>
</dbReference>
<evidence type="ECO:0000256" key="12">
    <source>
        <dbReference type="SAM" id="MobiDB-lite"/>
    </source>
</evidence>
<evidence type="ECO:0000256" key="2">
    <source>
        <dbReference type="ARBA" id="ARBA00022527"/>
    </source>
</evidence>
<dbReference type="PANTHER" id="PTHR46008">
    <property type="entry name" value="LEAF RUST 10 DISEASE-RESISTANCE LOCUS RECEPTOR-LIKE PROTEIN KINASE-LIKE 1.4"/>
    <property type="match status" value="1"/>
</dbReference>
<gene>
    <name evidence="16" type="ORF">SAY86_017917</name>
</gene>
<evidence type="ECO:0000256" key="4">
    <source>
        <dbReference type="ARBA" id="ARBA00022692"/>
    </source>
</evidence>
<sequence length="701" mass="78669">MLPNRAFIMALWTATSITISILTLLSPTTASNSMDCNRTCGNGSSSRQVNYPFGFSPSCPIQINCTDTGEIKIDQFQIHNITGSSIFIDLPTECYRSISSVKPLFGSSFSPNRTNGLILQNCNTTSKDSSQETRWLETHFGNCKGSNIAYFLPEKRQFDVISYDDLDRTGCDSILSSIAWVDEKSLRLETMELVWWLNDASHGVCDPKATIQYVQFRNKSAGIRCLCNSGFEGDGFTNGTRCRRGHDHRRTPRIEIVIGGLIAGAILATALAVTCFCMYHRISCLRQRSRKAHLLCEVAGSRSIPLYTYKEIDRSTNGFSETLRRGTGAYGTVYAGRLHDDDEWVAIKRIRNRDPDCIDQIMNEIKLLSSVSHPNLVRLLGCCIEKGEQILVYEYMPNGTLLQHLMREKGRGLPWTVRLRIAAETAGAIAYLHSEMNPPIFHRDIKSDNILLDFNYNSKVADFGLSRLGMTEMNGSHISTAPQGTPGYVDPQYHQQFQLSDKSDVYSFGVVLVEIITALKVVDFSRPHSEVNLAALALDRIGRGCVYEIIDPFIQPHLNGWMLTSIHKVAELAFQCLAYHRDMRPSMTEVAEELKQILISGWVQSEEGNMCRGSSSTSSTLCSWTYNESEKSFGECLLMDKGGRSWRSVHSQQYYLRPEYSQSFQTKKRMDVSEQRVAAWSGLSSSQSSPSENVLLRNMAP</sequence>
<keyword evidence="11" id="KW-0325">Glycoprotein</keyword>
<feature type="transmembrane region" description="Helical" evidence="13">
    <location>
        <begin position="256"/>
        <end position="279"/>
    </location>
</feature>
<evidence type="ECO:0000256" key="7">
    <source>
        <dbReference type="ARBA" id="ARBA00022777"/>
    </source>
</evidence>
<evidence type="ECO:0000313" key="16">
    <source>
        <dbReference type="EMBL" id="KAK4790613.1"/>
    </source>
</evidence>
<accession>A0AAN7M2P6</accession>
<dbReference type="SMART" id="SM00220">
    <property type="entry name" value="S_TKc"/>
    <property type="match status" value="1"/>
</dbReference>
<dbReference type="FunFam" id="1.10.510.10:FF:000161">
    <property type="entry name" value="Wall-associated receptor kinase-like 20"/>
    <property type="match status" value="1"/>
</dbReference>
<feature type="chain" id="PRO_5042914182" description="Protein kinase domain-containing protein" evidence="14">
    <location>
        <begin position="31"/>
        <end position="701"/>
    </location>
</feature>
<dbReference type="Gene3D" id="1.10.510.10">
    <property type="entry name" value="Transferase(Phosphotransferase) domain 1"/>
    <property type="match status" value="1"/>
</dbReference>
<evidence type="ECO:0000256" key="5">
    <source>
        <dbReference type="ARBA" id="ARBA00022729"/>
    </source>
</evidence>
<comment type="subcellular location">
    <subcellularLocation>
        <location evidence="1">Membrane</location>
        <topology evidence="1">Single-pass membrane protein</topology>
    </subcellularLocation>
</comment>
<evidence type="ECO:0000256" key="9">
    <source>
        <dbReference type="ARBA" id="ARBA00022989"/>
    </source>
</evidence>
<dbReference type="GO" id="GO:0004674">
    <property type="term" value="F:protein serine/threonine kinase activity"/>
    <property type="evidence" value="ECO:0007669"/>
    <property type="project" value="UniProtKB-KW"/>
</dbReference>
<dbReference type="InterPro" id="IPR008271">
    <property type="entry name" value="Ser/Thr_kinase_AS"/>
</dbReference>
<evidence type="ECO:0000256" key="11">
    <source>
        <dbReference type="ARBA" id="ARBA00023180"/>
    </source>
</evidence>
<keyword evidence="8" id="KW-0067">ATP-binding</keyword>
<keyword evidence="2" id="KW-0723">Serine/threonine-protein kinase</keyword>
<feature type="compositionally biased region" description="Low complexity" evidence="12">
    <location>
        <begin position="681"/>
        <end position="691"/>
    </location>
</feature>
<feature type="domain" description="Protein kinase" evidence="15">
    <location>
        <begin position="319"/>
        <end position="599"/>
    </location>
</feature>
<dbReference type="PANTHER" id="PTHR46008:SF62">
    <property type="entry name" value="PROTEIN KINASE DOMAIN-CONTAINING PROTEIN"/>
    <property type="match status" value="1"/>
</dbReference>
<keyword evidence="17" id="KW-1185">Reference proteome</keyword>
<feature type="signal peptide" evidence="14">
    <location>
        <begin position="1"/>
        <end position="30"/>
    </location>
</feature>
<keyword evidence="6" id="KW-0547">Nucleotide-binding</keyword>
<dbReference type="InterPro" id="IPR000719">
    <property type="entry name" value="Prot_kinase_dom"/>
</dbReference>
<keyword evidence="4 13" id="KW-0812">Transmembrane</keyword>
<protein>
    <recommendedName>
        <fullName evidence="15">Protein kinase domain-containing protein</fullName>
    </recommendedName>
</protein>
<comment type="caution">
    <text evidence="16">The sequence shown here is derived from an EMBL/GenBank/DDBJ whole genome shotgun (WGS) entry which is preliminary data.</text>
</comment>
<dbReference type="PROSITE" id="PS50011">
    <property type="entry name" value="PROTEIN_KINASE_DOM"/>
    <property type="match status" value="1"/>
</dbReference>
<evidence type="ECO:0000256" key="13">
    <source>
        <dbReference type="SAM" id="Phobius"/>
    </source>
</evidence>
<dbReference type="InterPro" id="IPR011009">
    <property type="entry name" value="Kinase-like_dom_sf"/>
</dbReference>
<evidence type="ECO:0000259" key="15">
    <source>
        <dbReference type="PROSITE" id="PS50011"/>
    </source>
</evidence>
<reference evidence="16 17" key="1">
    <citation type="journal article" date="2023" name="Hortic Res">
        <title>Pangenome of water caltrop reveals structural variations and asymmetric subgenome divergence after allopolyploidization.</title>
        <authorList>
            <person name="Zhang X."/>
            <person name="Chen Y."/>
            <person name="Wang L."/>
            <person name="Yuan Y."/>
            <person name="Fang M."/>
            <person name="Shi L."/>
            <person name="Lu R."/>
            <person name="Comes H.P."/>
            <person name="Ma Y."/>
            <person name="Chen Y."/>
            <person name="Huang G."/>
            <person name="Zhou Y."/>
            <person name="Zheng Z."/>
            <person name="Qiu Y."/>
        </authorList>
    </citation>
    <scope>NUCLEOTIDE SEQUENCE [LARGE SCALE GENOMIC DNA]</scope>
    <source>
        <strain evidence="16">F231</strain>
    </source>
</reference>
<dbReference type="PROSITE" id="PS00108">
    <property type="entry name" value="PROTEIN_KINASE_ST"/>
    <property type="match status" value="1"/>
</dbReference>
<dbReference type="Gene3D" id="3.30.200.20">
    <property type="entry name" value="Phosphorylase Kinase, domain 1"/>
    <property type="match status" value="1"/>
</dbReference>
<keyword evidence="10 13" id="KW-0472">Membrane</keyword>
<evidence type="ECO:0000256" key="6">
    <source>
        <dbReference type="ARBA" id="ARBA00022741"/>
    </source>
</evidence>
<dbReference type="EMBL" id="JAXQNO010000010">
    <property type="protein sequence ID" value="KAK4790613.1"/>
    <property type="molecule type" value="Genomic_DNA"/>
</dbReference>
<dbReference type="GO" id="GO:0005524">
    <property type="term" value="F:ATP binding"/>
    <property type="evidence" value="ECO:0007669"/>
    <property type="project" value="UniProtKB-KW"/>
</dbReference>
<evidence type="ECO:0000256" key="3">
    <source>
        <dbReference type="ARBA" id="ARBA00022679"/>
    </source>
</evidence>
<keyword evidence="5 14" id="KW-0732">Signal</keyword>